<dbReference type="HAMAP" id="MF_01416">
    <property type="entry name" value="ATP_synth_delta_bact"/>
    <property type="match status" value="1"/>
</dbReference>
<comment type="caution">
    <text evidence="9">The sequence shown here is derived from an EMBL/GenBank/DDBJ whole genome shotgun (WGS) entry which is preliminary data.</text>
</comment>
<comment type="function">
    <text evidence="8">F(1)F(0) ATP synthase produces ATP from ADP in the presence of a proton or sodium gradient. F-type ATPases consist of two structural domains, F(1) containing the extramembraneous catalytic core and F(0) containing the membrane proton channel, linked together by a central stalk and a peripheral stalk. During catalysis, ATP synthesis in the catalytic domain of F(1) is coupled via a rotary mechanism of the central stalk subunits to proton translocation.</text>
</comment>
<dbReference type="PRINTS" id="PR00125">
    <property type="entry name" value="ATPASEDELTA"/>
</dbReference>
<reference evidence="9 10" key="1">
    <citation type="submission" date="2012-09" db="EMBL/GenBank/DDBJ databases">
        <title>Genome Sequence of Bacillus sp. DW5-4.</title>
        <authorList>
            <person name="Lai Q."/>
            <person name="Liu Y."/>
            <person name="Shao Z."/>
        </authorList>
    </citation>
    <scope>NUCLEOTIDE SEQUENCE [LARGE SCALE GENOMIC DNA]</scope>
    <source>
        <strain evidence="9 10">DW5-4</strain>
    </source>
</reference>
<organism evidence="9 10">
    <name type="scientific">Bacillus zhangzhouensis</name>
    <dbReference type="NCBI Taxonomy" id="1178540"/>
    <lineage>
        <taxon>Bacteria</taxon>
        <taxon>Bacillati</taxon>
        <taxon>Bacillota</taxon>
        <taxon>Bacilli</taxon>
        <taxon>Bacillales</taxon>
        <taxon>Bacillaceae</taxon>
        <taxon>Bacillus</taxon>
    </lineage>
</organism>
<dbReference type="InterPro" id="IPR026015">
    <property type="entry name" value="ATP_synth_OSCP/delta_N_sf"/>
</dbReference>
<dbReference type="PANTHER" id="PTHR11910">
    <property type="entry name" value="ATP SYNTHASE DELTA CHAIN"/>
    <property type="match status" value="1"/>
</dbReference>
<gene>
    <name evidence="8" type="primary">atpH</name>
    <name evidence="9" type="ORF">BA70_10660</name>
</gene>
<dbReference type="NCBIfam" id="TIGR01145">
    <property type="entry name" value="ATP_synt_delta"/>
    <property type="match status" value="1"/>
</dbReference>
<evidence type="ECO:0000256" key="7">
    <source>
        <dbReference type="ARBA" id="ARBA00023310"/>
    </source>
</evidence>
<dbReference type="GO" id="GO:0045259">
    <property type="term" value="C:proton-transporting ATP synthase complex"/>
    <property type="evidence" value="ECO:0007669"/>
    <property type="project" value="UniProtKB-KW"/>
</dbReference>
<dbReference type="SUPFAM" id="SSF47928">
    <property type="entry name" value="N-terminal domain of the delta subunit of the F1F0-ATP synthase"/>
    <property type="match status" value="1"/>
</dbReference>
<proteinExistence type="inferred from homology"/>
<evidence type="ECO:0000256" key="8">
    <source>
        <dbReference type="HAMAP-Rule" id="MF_01416"/>
    </source>
</evidence>
<dbReference type="EMBL" id="JOTP01000003">
    <property type="protein sequence ID" value="KEP27584.1"/>
    <property type="molecule type" value="Genomic_DNA"/>
</dbReference>
<evidence type="ECO:0000313" key="9">
    <source>
        <dbReference type="EMBL" id="KEP27584.1"/>
    </source>
</evidence>
<comment type="similarity">
    <text evidence="8">Belongs to the ATPase delta chain family.</text>
</comment>
<evidence type="ECO:0000256" key="6">
    <source>
        <dbReference type="ARBA" id="ARBA00023196"/>
    </source>
</evidence>
<comment type="subcellular location">
    <subcellularLocation>
        <location evidence="8">Cell membrane</location>
        <topology evidence="8">Peripheral membrane protein</topology>
    </subcellularLocation>
    <subcellularLocation>
        <location evidence="1">Membrane</location>
    </subcellularLocation>
</comment>
<dbReference type="Gene3D" id="1.10.520.20">
    <property type="entry name" value="N-terminal domain of the delta subunit of the F1F0-ATP synthase"/>
    <property type="match status" value="1"/>
</dbReference>
<keyword evidence="2 8" id="KW-0813">Transport</keyword>
<keyword evidence="6 8" id="KW-0139">CF(1)</keyword>
<dbReference type="RefSeq" id="WP_034318321.1">
    <property type="nucleotide sequence ID" value="NZ_JOTP01000003.1"/>
</dbReference>
<dbReference type="GO" id="GO:0046933">
    <property type="term" value="F:proton-transporting ATP synthase activity, rotational mechanism"/>
    <property type="evidence" value="ECO:0007669"/>
    <property type="project" value="UniProtKB-UniRule"/>
</dbReference>
<dbReference type="AlphaFoldDB" id="A0A081LEA8"/>
<dbReference type="OrthoDB" id="9802471at2"/>
<evidence type="ECO:0000256" key="2">
    <source>
        <dbReference type="ARBA" id="ARBA00022448"/>
    </source>
</evidence>
<dbReference type="InterPro" id="IPR020781">
    <property type="entry name" value="ATPase_OSCP/d_CS"/>
</dbReference>
<keyword evidence="4 8" id="KW-0406">Ion transport</keyword>
<evidence type="ECO:0000256" key="1">
    <source>
        <dbReference type="ARBA" id="ARBA00004370"/>
    </source>
</evidence>
<keyword evidence="5 8" id="KW-0472">Membrane</keyword>
<evidence type="ECO:0000256" key="5">
    <source>
        <dbReference type="ARBA" id="ARBA00023136"/>
    </source>
</evidence>
<evidence type="ECO:0000313" key="10">
    <source>
        <dbReference type="Proteomes" id="UP000028091"/>
    </source>
</evidence>
<keyword evidence="10" id="KW-1185">Reference proteome</keyword>
<dbReference type="InterPro" id="IPR000711">
    <property type="entry name" value="ATPase_OSCP/dsu"/>
</dbReference>
<dbReference type="eggNOG" id="COG0712">
    <property type="taxonomic scope" value="Bacteria"/>
</dbReference>
<dbReference type="NCBIfam" id="NF004403">
    <property type="entry name" value="PRK05758.2-4"/>
    <property type="match status" value="1"/>
</dbReference>
<keyword evidence="3 8" id="KW-0375">Hydrogen ion transport</keyword>
<dbReference type="Proteomes" id="UP000028091">
    <property type="component" value="Unassembled WGS sequence"/>
</dbReference>
<protein>
    <recommendedName>
        <fullName evidence="8">ATP synthase subunit delta</fullName>
    </recommendedName>
    <alternativeName>
        <fullName evidence="8">ATP synthase F(1) sector subunit delta</fullName>
    </alternativeName>
    <alternativeName>
        <fullName evidence="8">F-type ATPase subunit delta</fullName>
        <shortName evidence="8">F-ATPase subunit delta</shortName>
    </alternativeName>
</protein>
<dbReference type="PROSITE" id="PS00389">
    <property type="entry name" value="ATPASE_DELTA"/>
    <property type="match status" value="1"/>
</dbReference>
<dbReference type="Pfam" id="PF00213">
    <property type="entry name" value="OSCP"/>
    <property type="match status" value="1"/>
</dbReference>
<keyword evidence="7 8" id="KW-0066">ATP synthesis</keyword>
<comment type="function">
    <text evidence="8">This protein is part of the stalk that links CF(0) to CF(1). It either transmits conformational changes from CF(0) to CF(1) or is implicated in proton conduction.</text>
</comment>
<sequence>MSITIVSKRYASALFDIVLASSAVDETEKELNEIKKVLKADQELNHFLVHPKITADKKKHLIAEAFKGVSTYVLHTMYLLIDRGRTNIFPEMTSEFVKLANRTKQIDDAIVYSVKPLSGAEIQSLSEVFAKKAGVTSLRVENVIDKDLIGGVKIRIGNRIYDGSVSGKLSRIERQLAGENR</sequence>
<evidence type="ECO:0000256" key="3">
    <source>
        <dbReference type="ARBA" id="ARBA00022781"/>
    </source>
</evidence>
<keyword evidence="8" id="KW-1003">Cell membrane</keyword>
<dbReference type="GO" id="GO:0005886">
    <property type="term" value="C:plasma membrane"/>
    <property type="evidence" value="ECO:0007669"/>
    <property type="project" value="UniProtKB-SubCell"/>
</dbReference>
<name>A0A081LEA8_9BACI</name>
<accession>A0A081LEA8</accession>
<evidence type="ECO:0000256" key="4">
    <source>
        <dbReference type="ARBA" id="ARBA00023065"/>
    </source>
</evidence>